<name>Q4S0D9_TETNG</name>
<dbReference type="OrthoDB" id="8959444at2759"/>
<evidence type="ECO:0000313" key="2">
    <source>
        <dbReference type="EMBL" id="CAG05893.1"/>
    </source>
</evidence>
<comment type="caution">
    <text evidence="2">The sequence shown here is derived from an EMBL/GenBank/DDBJ whole genome shotgun (WGS) entry which is preliminary data.</text>
</comment>
<dbReference type="EMBL" id="CAAE01014781">
    <property type="protein sequence ID" value="CAG05893.1"/>
    <property type="molecule type" value="Genomic_DNA"/>
</dbReference>
<proteinExistence type="predicted"/>
<gene>
    <name evidence="2" type="ORF">GSTENG00026065001</name>
</gene>
<accession>Q4S0D9</accession>
<reference evidence="2" key="2">
    <citation type="submission" date="2004-02" db="EMBL/GenBank/DDBJ databases">
        <authorList>
            <consortium name="Genoscope"/>
            <consortium name="Whitehead Institute Centre for Genome Research"/>
        </authorList>
    </citation>
    <scope>NUCLEOTIDE SEQUENCE</scope>
</reference>
<reference evidence="2" key="1">
    <citation type="journal article" date="2004" name="Nature">
        <title>Genome duplication in the teleost fish Tetraodon nigroviridis reveals the early vertebrate proto-karyotype.</title>
        <authorList>
            <person name="Jaillon O."/>
            <person name="Aury J.-M."/>
            <person name="Brunet F."/>
            <person name="Petit J.-L."/>
            <person name="Stange-Thomann N."/>
            <person name="Mauceli E."/>
            <person name="Bouneau L."/>
            <person name="Fischer C."/>
            <person name="Ozouf-Costaz C."/>
            <person name="Bernot A."/>
            <person name="Nicaud S."/>
            <person name="Jaffe D."/>
            <person name="Fisher S."/>
            <person name="Lutfalla G."/>
            <person name="Dossat C."/>
            <person name="Segurens B."/>
            <person name="Dasilva C."/>
            <person name="Salanoubat M."/>
            <person name="Levy M."/>
            <person name="Boudet N."/>
            <person name="Castellano S."/>
            <person name="Anthouard V."/>
            <person name="Jubin C."/>
            <person name="Castelli V."/>
            <person name="Katinka M."/>
            <person name="Vacherie B."/>
            <person name="Biemont C."/>
            <person name="Skalli Z."/>
            <person name="Cattolico L."/>
            <person name="Poulain J."/>
            <person name="De Berardinis V."/>
            <person name="Cruaud C."/>
            <person name="Duprat S."/>
            <person name="Brottier P."/>
            <person name="Coutanceau J.-P."/>
            <person name="Gouzy J."/>
            <person name="Parra G."/>
            <person name="Lardier G."/>
            <person name="Chapple C."/>
            <person name="McKernan K.J."/>
            <person name="McEwan P."/>
            <person name="Bosak S."/>
            <person name="Kellis M."/>
            <person name="Volff J.-N."/>
            <person name="Guigo R."/>
            <person name="Zody M.C."/>
            <person name="Mesirov J."/>
            <person name="Lindblad-Toh K."/>
            <person name="Birren B."/>
            <person name="Nusbaum C."/>
            <person name="Kahn D."/>
            <person name="Robinson-Rechavi M."/>
            <person name="Laudet V."/>
            <person name="Schachter V."/>
            <person name="Quetier F."/>
            <person name="Saurin W."/>
            <person name="Scarpelli C."/>
            <person name="Wincker P."/>
            <person name="Lander E.S."/>
            <person name="Weissenbach J."/>
            <person name="Roest Crollius H."/>
        </authorList>
    </citation>
    <scope>NUCLEOTIDE SEQUENCE [LARGE SCALE GENOMIC DNA]</scope>
</reference>
<feature type="non-terminal residue" evidence="2">
    <location>
        <position position="1"/>
    </location>
</feature>
<dbReference type="AlphaFoldDB" id="Q4S0D9"/>
<feature type="region of interest" description="Disordered" evidence="1">
    <location>
        <begin position="1"/>
        <end position="21"/>
    </location>
</feature>
<sequence length="58" mass="6384">KEHDSRSSSNMSPSDFLDSLMGRTSGYDARIRPNFKGLSFGDNHTPLPTCILNQLTLG</sequence>
<organism evidence="2">
    <name type="scientific">Tetraodon nigroviridis</name>
    <name type="common">Spotted green pufferfish</name>
    <name type="synonym">Chelonodon nigroviridis</name>
    <dbReference type="NCBI Taxonomy" id="99883"/>
    <lineage>
        <taxon>Eukaryota</taxon>
        <taxon>Metazoa</taxon>
        <taxon>Chordata</taxon>
        <taxon>Craniata</taxon>
        <taxon>Vertebrata</taxon>
        <taxon>Euteleostomi</taxon>
        <taxon>Actinopterygii</taxon>
        <taxon>Neopterygii</taxon>
        <taxon>Teleostei</taxon>
        <taxon>Neoteleostei</taxon>
        <taxon>Acanthomorphata</taxon>
        <taxon>Eupercaria</taxon>
        <taxon>Tetraodontiformes</taxon>
        <taxon>Tetradontoidea</taxon>
        <taxon>Tetraodontidae</taxon>
        <taxon>Tetraodon</taxon>
    </lineage>
</organism>
<protein>
    <submittedName>
        <fullName evidence="2">(spotted green pufferfish) hypothetical protein</fullName>
    </submittedName>
</protein>
<dbReference type="KEGG" id="tng:GSTEN00026065G001"/>
<evidence type="ECO:0000256" key="1">
    <source>
        <dbReference type="SAM" id="MobiDB-lite"/>
    </source>
</evidence>